<dbReference type="VEuPathDB" id="TrichDB:TVAG_194180"/>
<dbReference type="EMBL" id="DS113474">
    <property type="protein sequence ID" value="EAY04453.1"/>
    <property type="molecule type" value="Genomic_DNA"/>
</dbReference>
<accession>A2ES89</accession>
<keyword evidence="1" id="KW-0880">Kelch repeat</keyword>
<sequence>MGSGASQVVHSDAIVSAGYSSLCNTNNSGIDFFEKDEQIKVNSLAKTPFHATWYNISTLSQMLSPRQGMAYGFHSETEKILFAFGQKENLDYASDLVCYDVKTNEMSILIQNLGEGRTNSSGIMIGDYFFIFGGNNSFHYYNDLYRFNVTTLQVEFVTGIGKSPSPRSNSIMGTFDDSIYIWGGELPNGETDSNVYIFNIKNNSWSSVNSEVKPRAAASYTQMKNKIYIYGSSDNEGMLILDMQTVDFEIIKNHGQFPLPDIKYPGLVSVFPNYILCFGGTSTNKTTHLFAFDVNRKYWFIFHTKPKEGEENKGKINENGFFKVPRQFSFASVYDEKRKMILYTLSDQFTSLGVFDLSKALSKLNLGEDLLSML</sequence>
<dbReference type="RefSeq" id="XP_001316676.1">
    <property type="nucleotide sequence ID" value="XM_001316641.1"/>
</dbReference>
<dbReference type="PANTHER" id="PTHR46093">
    <property type="entry name" value="ACYL-COA-BINDING DOMAIN-CONTAINING PROTEIN 5"/>
    <property type="match status" value="1"/>
</dbReference>
<organism evidence="3 4">
    <name type="scientific">Trichomonas vaginalis (strain ATCC PRA-98 / G3)</name>
    <dbReference type="NCBI Taxonomy" id="412133"/>
    <lineage>
        <taxon>Eukaryota</taxon>
        <taxon>Metamonada</taxon>
        <taxon>Parabasalia</taxon>
        <taxon>Trichomonadida</taxon>
        <taxon>Trichomonadidae</taxon>
        <taxon>Trichomonas</taxon>
    </lineage>
</organism>
<dbReference type="SUPFAM" id="SSF117281">
    <property type="entry name" value="Kelch motif"/>
    <property type="match status" value="1"/>
</dbReference>
<dbReference type="AlphaFoldDB" id="A2ES89"/>
<dbReference type="STRING" id="5722.A2ES89"/>
<reference evidence="3" key="2">
    <citation type="journal article" date="2007" name="Science">
        <title>Draft genome sequence of the sexually transmitted pathogen Trichomonas vaginalis.</title>
        <authorList>
            <person name="Carlton J.M."/>
            <person name="Hirt R.P."/>
            <person name="Silva J.C."/>
            <person name="Delcher A.L."/>
            <person name="Schatz M."/>
            <person name="Zhao Q."/>
            <person name="Wortman J.R."/>
            <person name="Bidwell S.L."/>
            <person name="Alsmark U.C.M."/>
            <person name="Besteiro S."/>
            <person name="Sicheritz-Ponten T."/>
            <person name="Noel C.J."/>
            <person name="Dacks J.B."/>
            <person name="Foster P.G."/>
            <person name="Simillion C."/>
            <person name="Van de Peer Y."/>
            <person name="Miranda-Saavedra D."/>
            <person name="Barton G.J."/>
            <person name="Westrop G.D."/>
            <person name="Mueller S."/>
            <person name="Dessi D."/>
            <person name="Fiori P.L."/>
            <person name="Ren Q."/>
            <person name="Paulsen I."/>
            <person name="Zhang H."/>
            <person name="Bastida-Corcuera F.D."/>
            <person name="Simoes-Barbosa A."/>
            <person name="Brown M.T."/>
            <person name="Hayes R.D."/>
            <person name="Mukherjee M."/>
            <person name="Okumura C.Y."/>
            <person name="Schneider R."/>
            <person name="Smith A.J."/>
            <person name="Vanacova S."/>
            <person name="Villalvazo M."/>
            <person name="Haas B.J."/>
            <person name="Pertea M."/>
            <person name="Feldblyum T.V."/>
            <person name="Utterback T.R."/>
            <person name="Shu C.L."/>
            <person name="Osoegawa K."/>
            <person name="de Jong P.J."/>
            <person name="Hrdy I."/>
            <person name="Horvathova L."/>
            <person name="Zubacova Z."/>
            <person name="Dolezal P."/>
            <person name="Malik S.B."/>
            <person name="Logsdon J.M. Jr."/>
            <person name="Henze K."/>
            <person name="Gupta A."/>
            <person name="Wang C.C."/>
            <person name="Dunne R.L."/>
            <person name="Upcroft J.A."/>
            <person name="Upcroft P."/>
            <person name="White O."/>
            <person name="Salzberg S.L."/>
            <person name="Tang P."/>
            <person name="Chiu C.-H."/>
            <person name="Lee Y.-S."/>
            <person name="Embley T.M."/>
            <person name="Coombs G.H."/>
            <person name="Mottram J.C."/>
            <person name="Tachezy J."/>
            <person name="Fraser-Liggett C.M."/>
            <person name="Johnson P.J."/>
        </authorList>
    </citation>
    <scope>NUCLEOTIDE SEQUENCE [LARGE SCALE GENOMIC DNA]</scope>
    <source>
        <strain evidence="3">G3</strain>
    </source>
</reference>
<evidence type="ECO:0000256" key="1">
    <source>
        <dbReference type="ARBA" id="ARBA00022441"/>
    </source>
</evidence>
<dbReference type="eggNOG" id="KOG0379">
    <property type="taxonomic scope" value="Eukaryota"/>
</dbReference>
<gene>
    <name evidence="3" type="ORF">TVAG_194180</name>
</gene>
<evidence type="ECO:0000256" key="2">
    <source>
        <dbReference type="ARBA" id="ARBA00022737"/>
    </source>
</evidence>
<dbReference type="OrthoDB" id="45365at2759"/>
<reference evidence="3" key="1">
    <citation type="submission" date="2006-10" db="EMBL/GenBank/DDBJ databases">
        <authorList>
            <person name="Amadeo P."/>
            <person name="Zhao Q."/>
            <person name="Wortman J."/>
            <person name="Fraser-Liggett C."/>
            <person name="Carlton J."/>
        </authorList>
    </citation>
    <scope>NUCLEOTIDE SEQUENCE</scope>
    <source>
        <strain evidence="3">G3</strain>
    </source>
</reference>
<evidence type="ECO:0000313" key="4">
    <source>
        <dbReference type="Proteomes" id="UP000001542"/>
    </source>
</evidence>
<keyword evidence="4" id="KW-1185">Reference proteome</keyword>
<evidence type="ECO:0000313" key="3">
    <source>
        <dbReference type="EMBL" id="EAY04453.1"/>
    </source>
</evidence>
<dbReference type="VEuPathDB" id="TrichDB:TVAGG3_0716500"/>
<dbReference type="KEGG" id="tva:4762310"/>
<protein>
    <submittedName>
        <fullName evidence="3">Kelch motif family protein</fullName>
    </submittedName>
</protein>
<name>A2ES89_TRIV3</name>
<dbReference type="InterPro" id="IPR015915">
    <property type="entry name" value="Kelch-typ_b-propeller"/>
</dbReference>
<dbReference type="Proteomes" id="UP000001542">
    <property type="component" value="Unassembled WGS sequence"/>
</dbReference>
<dbReference type="Pfam" id="PF24681">
    <property type="entry name" value="Kelch_KLHDC2_KLHL20_DRC7"/>
    <property type="match status" value="1"/>
</dbReference>
<dbReference type="PANTHER" id="PTHR46093:SF18">
    <property type="entry name" value="FIBRONECTIN TYPE-III DOMAIN-CONTAINING PROTEIN"/>
    <property type="match status" value="1"/>
</dbReference>
<dbReference type="SMR" id="A2ES89"/>
<proteinExistence type="predicted"/>
<keyword evidence="2" id="KW-0677">Repeat</keyword>
<dbReference type="InParanoid" id="A2ES89"/>
<dbReference type="Gene3D" id="2.120.10.80">
    <property type="entry name" value="Kelch-type beta propeller"/>
    <property type="match status" value="1"/>
</dbReference>